<protein>
    <submittedName>
        <fullName evidence="5">Transcriptional regulator</fullName>
    </submittedName>
</protein>
<dbReference type="InterPro" id="IPR036390">
    <property type="entry name" value="WH_DNA-bd_sf"/>
</dbReference>
<sequence>MTEAHRHNAILELLNQKRHLSVNSIMQAFDISPATARRDINKLNDTGKLRKVRNGAEALMQVKKAHWSPLDSNENLNHSDNHSEKVRIAQAAADLIKPGESAVINCGSTAFVLGQEICGQDVQVITNYFPLANYLIENDHDGVVIIGGQYNKSQSITLAPQDEISSLYAGHWMFTSGKGVTADGLYKMDMLTAMAEQKMLNHVGRLVVLADSSKVGQRAGMLFCAASKIDILITGKDADKAVIEQIKAKDVQVILV</sequence>
<evidence type="ECO:0000256" key="1">
    <source>
        <dbReference type="ARBA" id="ARBA00023015"/>
    </source>
</evidence>
<dbReference type="GO" id="GO:0003677">
    <property type="term" value="F:DNA binding"/>
    <property type="evidence" value="ECO:0007669"/>
    <property type="project" value="UniProtKB-KW"/>
</dbReference>
<dbReference type="AlphaFoldDB" id="A0A1S2CTV5"/>
<feature type="domain" description="HTH deoR-type" evidence="4">
    <location>
        <begin position="3"/>
        <end position="58"/>
    </location>
</feature>
<dbReference type="STRING" id="646.BJD16_04075"/>
<dbReference type="InterPro" id="IPR018356">
    <property type="entry name" value="Tscrpt_reg_HTH_DeoR_CS"/>
</dbReference>
<reference evidence="5 6" key="1">
    <citation type="submission" date="2016-09" db="EMBL/GenBank/DDBJ databases">
        <title>Draft Genome Sequence of Aeromonas sobria Strain 08005, Isolated from Sick Rana catesbeiana.</title>
        <authorList>
            <person name="Yang Q."/>
        </authorList>
    </citation>
    <scope>NUCLEOTIDE SEQUENCE [LARGE SCALE GENOMIC DNA]</scope>
    <source>
        <strain evidence="5 6">08005</strain>
    </source>
</reference>
<dbReference type="SMART" id="SM01134">
    <property type="entry name" value="DeoRC"/>
    <property type="match status" value="1"/>
</dbReference>
<keyword evidence="1" id="KW-0805">Transcription regulation</keyword>
<accession>A0A1S2CTV5</accession>
<dbReference type="Pfam" id="PF08220">
    <property type="entry name" value="HTH_DeoR"/>
    <property type="match status" value="1"/>
</dbReference>
<dbReference type="SUPFAM" id="SSF46785">
    <property type="entry name" value="Winged helix' DNA-binding domain"/>
    <property type="match status" value="1"/>
</dbReference>
<evidence type="ECO:0000313" key="5">
    <source>
        <dbReference type="EMBL" id="OHY91131.1"/>
    </source>
</evidence>
<dbReference type="Pfam" id="PF00455">
    <property type="entry name" value="DeoRC"/>
    <property type="match status" value="1"/>
</dbReference>
<dbReference type="Gene3D" id="1.10.10.10">
    <property type="entry name" value="Winged helix-like DNA-binding domain superfamily/Winged helix DNA-binding domain"/>
    <property type="match status" value="1"/>
</dbReference>
<organism evidence="5 6">
    <name type="scientific">Aeromonas sobria</name>
    <dbReference type="NCBI Taxonomy" id="646"/>
    <lineage>
        <taxon>Bacteria</taxon>
        <taxon>Pseudomonadati</taxon>
        <taxon>Pseudomonadota</taxon>
        <taxon>Gammaproteobacteria</taxon>
        <taxon>Aeromonadales</taxon>
        <taxon>Aeromonadaceae</taxon>
        <taxon>Aeromonas</taxon>
    </lineage>
</organism>
<dbReference type="PROSITE" id="PS00894">
    <property type="entry name" value="HTH_DEOR_1"/>
    <property type="match status" value="1"/>
</dbReference>
<evidence type="ECO:0000256" key="2">
    <source>
        <dbReference type="ARBA" id="ARBA00023125"/>
    </source>
</evidence>
<dbReference type="InterPro" id="IPR001034">
    <property type="entry name" value="DeoR_HTH"/>
</dbReference>
<dbReference type="InterPro" id="IPR037171">
    <property type="entry name" value="NagB/RpiA_transferase-like"/>
</dbReference>
<keyword evidence="3" id="KW-0804">Transcription</keyword>
<gene>
    <name evidence="5" type="ORF">BJD16_04075</name>
</gene>
<evidence type="ECO:0000259" key="4">
    <source>
        <dbReference type="PROSITE" id="PS51000"/>
    </source>
</evidence>
<proteinExistence type="predicted"/>
<dbReference type="SUPFAM" id="SSF100950">
    <property type="entry name" value="NagB/RpiA/CoA transferase-like"/>
    <property type="match status" value="1"/>
</dbReference>
<dbReference type="PANTHER" id="PTHR30363:SF55">
    <property type="entry name" value="HTH-TYPE TRANSCRIPTIONAL REGULATOR ULAR"/>
    <property type="match status" value="1"/>
</dbReference>
<dbReference type="PRINTS" id="PR00037">
    <property type="entry name" value="HTHLACR"/>
</dbReference>
<dbReference type="PROSITE" id="PS51000">
    <property type="entry name" value="HTH_DEOR_2"/>
    <property type="match status" value="1"/>
</dbReference>
<dbReference type="InterPro" id="IPR014036">
    <property type="entry name" value="DeoR-like_C"/>
</dbReference>
<name>A0A1S2CTV5_AERSO</name>
<dbReference type="RefSeq" id="WP_042020142.1">
    <property type="nucleotide sequence ID" value="NZ_CDBW01000016.1"/>
</dbReference>
<evidence type="ECO:0000256" key="3">
    <source>
        <dbReference type="ARBA" id="ARBA00023163"/>
    </source>
</evidence>
<comment type="caution">
    <text evidence="5">The sequence shown here is derived from an EMBL/GenBank/DDBJ whole genome shotgun (WGS) entry which is preliminary data.</text>
</comment>
<dbReference type="SMART" id="SM00420">
    <property type="entry name" value="HTH_DEOR"/>
    <property type="match status" value="1"/>
</dbReference>
<dbReference type="InterPro" id="IPR050313">
    <property type="entry name" value="Carb_Metab_HTH_regulators"/>
</dbReference>
<evidence type="ECO:0000313" key="6">
    <source>
        <dbReference type="Proteomes" id="UP000179934"/>
    </source>
</evidence>
<dbReference type="PANTHER" id="PTHR30363">
    <property type="entry name" value="HTH-TYPE TRANSCRIPTIONAL REGULATOR SRLR-RELATED"/>
    <property type="match status" value="1"/>
</dbReference>
<dbReference type="GeneID" id="58921939"/>
<keyword evidence="2" id="KW-0238">DNA-binding</keyword>
<dbReference type="GO" id="GO:0003700">
    <property type="term" value="F:DNA-binding transcription factor activity"/>
    <property type="evidence" value="ECO:0007669"/>
    <property type="project" value="InterPro"/>
</dbReference>
<dbReference type="InterPro" id="IPR036388">
    <property type="entry name" value="WH-like_DNA-bd_sf"/>
</dbReference>
<dbReference type="OrthoDB" id="9816363at2"/>
<dbReference type="EMBL" id="MKFU01000023">
    <property type="protein sequence ID" value="OHY91131.1"/>
    <property type="molecule type" value="Genomic_DNA"/>
</dbReference>
<dbReference type="NCBIfam" id="NF010034">
    <property type="entry name" value="PRK13509.1"/>
    <property type="match status" value="1"/>
</dbReference>
<dbReference type="Proteomes" id="UP000179934">
    <property type="component" value="Unassembled WGS sequence"/>
</dbReference>